<dbReference type="Proteomes" id="UP000178742">
    <property type="component" value="Unassembled WGS sequence"/>
</dbReference>
<dbReference type="AlphaFoldDB" id="A0A1F6M3R8"/>
<proteinExistence type="predicted"/>
<reference evidence="1 2" key="1">
    <citation type="journal article" date="2016" name="Nat. Commun.">
        <title>Thousands of microbial genomes shed light on interconnected biogeochemical processes in an aquifer system.</title>
        <authorList>
            <person name="Anantharaman K."/>
            <person name="Brown C.T."/>
            <person name="Hug L.A."/>
            <person name="Sharon I."/>
            <person name="Castelle C.J."/>
            <person name="Probst A.J."/>
            <person name="Thomas B.C."/>
            <person name="Singh A."/>
            <person name="Wilkins M.J."/>
            <person name="Karaoz U."/>
            <person name="Brodie E.L."/>
            <person name="Williams K.H."/>
            <person name="Hubbard S.S."/>
            <person name="Banfield J.F."/>
        </authorList>
    </citation>
    <scope>NUCLEOTIDE SEQUENCE [LARGE SCALE GENOMIC DNA]</scope>
</reference>
<name>A0A1F6M3R8_9BACT</name>
<comment type="caution">
    <text evidence="1">The sequence shown here is derived from an EMBL/GenBank/DDBJ whole genome shotgun (WGS) entry which is preliminary data.</text>
</comment>
<organism evidence="1 2">
    <name type="scientific">Candidatus Magasanikbacteria bacterium RIFCSPHIGHO2_02_FULL_41_13</name>
    <dbReference type="NCBI Taxonomy" id="1798676"/>
    <lineage>
        <taxon>Bacteria</taxon>
        <taxon>Candidatus Magasanikiibacteriota</taxon>
    </lineage>
</organism>
<accession>A0A1F6M3R8</accession>
<protein>
    <submittedName>
        <fullName evidence="1">Uncharacterized protein</fullName>
    </submittedName>
</protein>
<evidence type="ECO:0000313" key="1">
    <source>
        <dbReference type="EMBL" id="OGH66287.1"/>
    </source>
</evidence>
<dbReference type="EMBL" id="MFPX01000021">
    <property type="protein sequence ID" value="OGH66287.1"/>
    <property type="molecule type" value="Genomic_DNA"/>
</dbReference>
<dbReference type="STRING" id="1798676.A3B90_01745"/>
<sequence>MVGMQKNRQYEDLLDSSSDEEVRAVATEAPAQIPCSIISMPERFRCTEHIFMPIEAQNASILPHIWEFRALFVEEFHVLLIERIVVSGLLIAVSFIVDERKEFVGAPMDFKSCNFHFSFSFLGCSSPMKKNTLLKNIYYICEQYTYSILTSVLYYAKFLL</sequence>
<evidence type="ECO:0000313" key="2">
    <source>
        <dbReference type="Proteomes" id="UP000178742"/>
    </source>
</evidence>
<gene>
    <name evidence="1" type="ORF">A3B90_01745</name>
</gene>